<dbReference type="InterPro" id="IPR000639">
    <property type="entry name" value="Epox_hydrolase-like"/>
</dbReference>
<keyword evidence="1" id="KW-0560">Oxidoreductase</keyword>
<feature type="domain" description="AB hydrolase-1" evidence="2">
    <location>
        <begin position="44"/>
        <end position="147"/>
    </location>
</feature>
<dbReference type="Pfam" id="PF00561">
    <property type="entry name" value="Abhydrolase_1"/>
    <property type="match status" value="1"/>
</dbReference>
<dbReference type="EMBL" id="JAERTX010000004">
    <property type="protein sequence ID" value="MBM9459255.1"/>
    <property type="molecule type" value="Genomic_DNA"/>
</dbReference>
<comment type="caution">
    <text evidence="3">The sequence shown here is derived from an EMBL/GenBank/DDBJ whole genome shotgun (WGS) entry which is preliminary data.</text>
</comment>
<organism evidence="3 4">
    <name type="scientific">Nocardioides faecalis</name>
    <dbReference type="NCBI Taxonomy" id="2803858"/>
    <lineage>
        <taxon>Bacteria</taxon>
        <taxon>Bacillati</taxon>
        <taxon>Actinomycetota</taxon>
        <taxon>Actinomycetes</taxon>
        <taxon>Propionibacteriales</taxon>
        <taxon>Nocardioidaceae</taxon>
        <taxon>Nocardioides</taxon>
    </lineage>
</organism>
<evidence type="ECO:0000256" key="1">
    <source>
        <dbReference type="ARBA" id="ARBA00022559"/>
    </source>
</evidence>
<dbReference type="GO" id="GO:0016787">
    <property type="term" value="F:hydrolase activity"/>
    <property type="evidence" value="ECO:0007669"/>
    <property type="project" value="UniProtKB-KW"/>
</dbReference>
<keyword evidence="4" id="KW-1185">Reference proteome</keyword>
<keyword evidence="1" id="KW-0575">Peroxidase</keyword>
<reference evidence="3" key="1">
    <citation type="submission" date="2021-01" db="EMBL/GenBank/DDBJ databases">
        <title>Novel species in genus Nocardioides.</title>
        <authorList>
            <person name="Zhang G."/>
        </authorList>
    </citation>
    <scope>NUCLEOTIDE SEQUENCE</scope>
    <source>
        <strain evidence="3">Zg-536</strain>
    </source>
</reference>
<dbReference type="Proteomes" id="UP000663791">
    <property type="component" value="Unassembled WGS sequence"/>
</dbReference>
<name>A0A938Y7G3_9ACTN</name>
<dbReference type="RefSeq" id="WP_205290569.1">
    <property type="nucleotide sequence ID" value="NZ_CP074406.1"/>
</dbReference>
<evidence type="ECO:0000313" key="3">
    <source>
        <dbReference type="EMBL" id="MBM9459255.1"/>
    </source>
</evidence>
<dbReference type="GO" id="GO:0004601">
    <property type="term" value="F:peroxidase activity"/>
    <property type="evidence" value="ECO:0007669"/>
    <property type="project" value="UniProtKB-KW"/>
</dbReference>
<protein>
    <submittedName>
        <fullName evidence="3">Alpha/beta hydrolase</fullName>
    </submittedName>
</protein>
<sequence length="317" mass="34856">MSTSAPRPEQRSATASIAYRDILSDDGTHLRAWTNDPDGVIDGPTVVLCNGLGTNPHLWPWLLDPACGIRVVSWNHRGVCGSDRPQDRRHIEVEHFVADGLSVMDHFGIGSAVLMGWSMGVNTAFEMTYRHPERVRGIFAMAGVPGDTFATMLAPLRVPRFVARALTVNLCRVAQYSGPITNPLVRRIPMNAQVVRLLGRTGFMFEVADEEAAAVGLKEFLTTPVDWYAKLALATSRHPRVRLSRINVPTLFVAGSHDILAGARDMASAAARLAERGRPTAYVELHGSHFIQLEQPERVLELLSDFVHGLDRAEHTA</sequence>
<gene>
    <name evidence="3" type="ORF">JK386_05020</name>
</gene>
<dbReference type="Gene3D" id="3.40.50.1820">
    <property type="entry name" value="alpha/beta hydrolase"/>
    <property type="match status" value="1"/>
</dbReference>
<proteinExistence type="predicted"/>
<dbReference type="InterPro" id="IPR029058">
    <property type="entry name" value="AB_hydrolase_fold"/>
</dbReference>
<dbReference type="InterPro" id="IPR050471">
    <property type="entry name" value="AB_hydrolase"/>
</dbReference>
<accession>A0A938Y7G3</accession>
<evidence type="ECO:0000259" key="2">
    <source>
        <dbReference type="Pfam" id="PF00561"/>
    </source>
</evidence>
<dbReference type="AlphaFoldDB" id="A0A938Y7G3"/>
<evidence type="ECO:0000313" key="4">
    <source>
        <dbReference type="Proteomes" id="UP000663791"/>
    </source>
</evidence>
<dbReference type="InterPro" id="IPR000073">
    <property type="entry name" value="AB_hydrolase_1"/>
</dbReference>
<dbReference type="PANTHER" id="PTHR43433">
    <property type="entry name" value="HYDROLASE, ALPHA/BETA FOLD FAMILY PROTEIN"/>
    <property type="match status" value="1"/>
</dbReference>
<dbReference type="PRINTS" id="PR00412">
    <property type="entry name" value="EPOXHYDRLASE"/>
</dbReference>
<keyword evidence="3" id="KW-0378">Hydrolase</keyword>
<dbReference type="PANTHER" id="PTHR43433:SF1">
    <property type="entry name" value="BLL5160 PROTEIN"/>
    <property type="match status" value="1"/>
</dbReference>
<dbReference type="SUPFAM" id="SSF53474">
    <property type="entry name" value="alpha/beta-Hydrolases"/>
    <property type="match status" value="1"/>
</dbReference>